<dbReference type="PANTHER" id="PTHR36124">
    <property type="match status" value="1"/>
</dbReference>
<organism evidence="1 2">
    <name type="scientific">Gymnopilus dilepis</name>
    <dbReference type="NCBI Taxonomy" id="231916"/>
    <lineage>
        <taxon>Eukaryota</taxon>
        <taxon>Fungi</taxon>
        <taxon>Dikarya</taxon>
        <taxon>Basidiomycota</taxon>
        <taxon>Agaricomycotina</taxon>
        <taxon>Agaricomycetes</taxon>
        <taxon>Agaricomycetidae</taxon>
        <taxon>Agaricales</taxon>
        <taxon>Agaricineae</taxon>
        <taxon>Hymenogastraceae</taxon>
        <taxon>Gymnopilus</taxon>
    </lineage>
</organism>
<dbReference type="Proteomes" id="UP000284706">
    <property type="component" value="Unassembled WGS sequence"/>
</dbReference>
<sequence length="462" mass="53027">MGPLSVDILHRFLQLLPSQDVILKHLRNVPTWAYVAGGIIGWMGLVRALRWRRYNAIHREFGPKWDNGRGSITPEEAQKIILQPILYDMPLLLNYALAFALFKTYAVPSISKLLCATTQLKSKDTISRRYADTELLISTFVGCPLSGFLDPSFHLTNTGPEQKPAEDPRGALALARTNYLHSKHRISNGDFLYTLALFVLEPNTWANRYGWRKLSPLERHAFYVFWLEIGKRMDIKDIPENFEALQEWSQVSPSIAVNHDEDREYERAYMVPEDSNHELADNTLDELLSAVPEAFGLKAFAKRVSIALLDNIVREAMIYPEQPWLLKKSAQGLLIGINLFQRFFMLPRGKDSWFFPIDIRLPQIDEKASCPRLYPRKWAARPWYRPEPTTTMGYLRDKFLVAINFYTEMPGPHLKSSGYRIEEMGPTHWEDCGHEEVTFEAAKLLGCPVTGPWSIEGRKGTT</sequence>
<dbReference type="STRING" id="231916.A0A409XZ05"/>
<dbReference type="EMBL" id="NHYE01001400">
    <property type="protein sequence ID" value="PPQ96008.1"/>
    <property type="molecule type" value="Genomic_DNA"/>
</dbReference>
<proteinExistence type="predicted"/>
<dbReference type="InterPro" id="IPR046366">
    <property type="entry name" value="MPAB"/>
</dbReference>
<dbReference type="PANTHER" id="PTHR36124:SF1">
    <property type="entry name" value="ER-BOUND OXYGENASE MPAB_MPAB'_RUBBER OXYGENASE CATALYTIC DOMAIN-CONTAINING PROTEIN"/>
    <property type="match status" value="1"/>
</dbReference>
<gene>
    <name evidence="1" type="ORF">CVT26_016170</name>
</gene>
<dbReference type="GO" id="GO:0016491">
    <property type="term" value="F:oxidoreductase activity"/>
    <property type="evidence" value="ECO:0007669"/>
    <property type="project" value="InterPro"/>
</dbReference>
<dbReference type="OrthoDB" id="545169at2759"/>
<comment type="caution">
    <text evidence="1">The sequence shown here is derived from an EMBL/GenBank/DDBJ whole genome shotgun (WGS) entry which is preliminary data.</text>
</comment>
<protein>
    <submittedName>
        <fullName evidence="1">Uncharacterized protein</fullName>
    </submittedName>
</protein>
<keyword evidence="2" id="KW-1185">Reference proteome</keyword>
<evidence type="ECO:0000313" key="1">
    <source>
        <dbReference type="EMBL" id="PPQ96008.1"/>
    </source>
</evidence>
<evidence type="ECO:0000313" key="2">
    <source>
        <dbReference type="Proteomes" id="UP000284706"/>
    </source>
</evidence>
<accession>A0A409XZ05</accession>
<reference evidence="1 2" key="1">
    <citation type="journal article" date="2018" name="Evol. Lett.">
        <title>Horizontal gene cluster transfer increased hallucinogenic mushroom diversity.</title>
        <authorList>
            <person name="Reynolds H.T."/>
            <person name="Vijayakumar V."/>
            <person name="Gluck-Thaler E."/>
            <person name="Korotkin H.B."/>
            <person name="Matheny P.B."/>
            <person name="Slot J.C."/>
        </authorList>
    </citation>
    <scope>NUCLEOTIDE SEQUENCE [LARGE SCALE GENOMIC DNA]</scope>
    <source>
        <strain evidence="1 2">SRW20</strain>
    </source>
</reference>
<dbReference type="AlphaFoldDB" id="A0A409XZ05"/>
<name>A0A409XZ05_9AGAR</name>
<dbReference type="InParanoid" id="A0A409XZ05"/>